<dbReference type="SUPFAM" id="SSF46689">
    <property type="entry name" value="Homeodomain-like"/>
    <property type="match status" value="1"/>
</dbReference>
<dbReference type="InterPro" id="IPR029016">
    <property type="entry name" value="GAF-like_dom_sf"/>
</dbReference>
<reference evidence="7 8" key="1">
    <citation type="submission" date="2024-05" db="EMBL/GenBank/DDBJ databases">
        <title>Roseateles sp. 2.12 16S ribosomal RNA gene Genome sequencing and assembly.</title>
        <authorList>
            <person name="Woo H."/>
        </authorList>
    </citation>
    <scope>NUCLEOTIDE SEQUENCE [LARGE SCALE GENOMIC DNA]</scope>
    <source>
        <strain evidence="7 8">2.12</strain>
    </source>
</reference>
<organism evidence="7 8">
    <name type="scientific">Roseateles flavus</name>
    <dbReference type="NCBI Taxonomy" id="3149041"/>
    <lineage>
        <taxon>Bacteria</taxon>
        <taxon>Pseudomonadati</taxon>
        <taxon>Pseudomonadota</taxon>
        <taxon>Betaproteobacteria</taxon>
        <taxon>Burkholderiales</taxon>
        <taxon>Sphaerotilaceae</taxon>
        <taxon>Roseateles</taxon>
    </lineage>
</organism>
<evidence type="ECO:0000313" key="8">
    <source>
        <dbReference type="Proteomes" id="UP001462640"/>
    </source>
</evidence>
<dbReference type="Gene3D" id="3.40.50.300">
    <property type="entry name" value="P-loop containing nucleotide triphosphate hydrolases"/>
    <property type="match status" value="1"/>
</dbReference>
<dbReference type="InterPro" id="IPR003593">
    <property type="entry name" value="AAA+_ATPase"/>
</dbReference>
<name>A0ABV0G858_9BURK</name>
<evidence type="ECO:0000256" key="1">
    <source>
        <dbReference type="ARBA" id="ARBA00022741"/>
    </source>
</evidence>
<dbReference type="InterPro" id="IPR025943">
    <property type="entry name" value="Sigma_54_int_dom_ATP-bd_2"/>
</dbReference>
<keyword evidence="1" id="KW-0547">Nucleotide-binding</keyword>
<dbReference type="RefSeq" id="WP_347604631.1">
    <property type="nucleotide sequence ID" value="NZ_JBDPZC010000001.1"/>
</dbReference>
<dbReference type="Proteomes" id="UP001462640">
    <property type="component" value="Unassembled WGS sequence"/>
</dbReference>
<feature type="domain" description="Sigma-54 factor interaction" evidence="6">
    <location>
        <begin position="351"/>
        <end position="563"/>
    </location>
</feature>
<dbReference type="Gene3D" id="1.10.8.60">
    <property type="match status" value="1"/>
</dbReference>
<dbReference type="PROSITE" id="PS50045">
    <property type="entry name" value="SIGMA54_INTERACT_4"/>
    <property type="match status" value="1"/>
</dbReference>
<dbReference type="PRINTS" id="PR01590">
    <property type="entry name" value="HTHFIS"/>
</dbReference>
<dbReference type="InterPro" id="IPR025662">
    <property type="entry name" value="Sigma_54_int_dom_ATP-bd_1"/>
</dbReference>
<evidence type="ECO:0000256" key="5">
    <source>
        <dbReference type="ARBA" id="ARBA00023163"/>
    </source>
</evidence>
<dbReference type="Gene3D" id="3.30.450.40">
    <property type="match status" value="1"/>
</dbReference>
<dbReference type="Pfam" id="PF00158">
    <property type="entry name" value="Sigma54_activat"/>
    <property type="match status" value="1"/>
</dbReference>
<dbReference type="PROSITE" id="PS00675">
    <property type="entry name" value="SIGMA54_INTERACT_1"/>
    <property type="match status" value="1"/>
</dbReference>
<proteinExistence type="predicted"/>
<keyword evidence="4" id="KW-0238">DNA-binding</keyword>
<dbReference type="CDD" id="cd00009">
    <property type="entry name" value="AAA"/>
    <property type="match status" value="1"/>
</dbReference>
<accession>A0ABV0G858</accession>
<evidence type="ECO:0000256" key="2">
    <source>
        <dbReference type="ARBA" id="ARBA00022840"/>
    </source>
</evidence>
<evidence type="ECO:0000256" key="4">
    <source>
        <dbReference type="ARBA" id="ARBA00023125"/>
    </source>
</evidence>
<keyword evidence="3" id="KW-0805">Transcription regulation</keyword>
<protein>
    <submittedName>
        <fullName evidence="7">Sigma-54-dependent Fis family transcriptional regulator</fullName>
    </submittedName>
</protein>
<dbReference type="InterPro" id="IPR002197">
    <property type="entry name" value="HTH_Fis"/>
</dbReference>
<dbReference type="InterPro" id="IPR058031">
    <property type="entry name" value="AAA_lid_NorR"/>
</dbReference>
<dbReference type="SUPFAM" id="SSF52540">
    <property type="entry name" value="P-loop containing nucleoside triphosphate hydrolases"/>
    <property type="match status" value="1"/>
</dbReference>
<evidence type="ECO:0000259" key="6">
    <source>
        <dbReference type="PROSITE" id="PS50045"/>
    </source>
</evidence>
<dbReference type="Pfam" id="PF25601">
    <property type="entry name" value="AAA_lid_14"/>
    <property type="match status" value="1"/>
</dbReference>
<keyword evidence="8" id="KW-1185">Reference proteome</keyword>
<gene>
    <name evidence="7" type="ORF">ABDJ40_00475</name>
</gene>
<dbReference type="Pfam" id="PF02954">
    <property type="entry name" value="HTH_8"/>
    <property type="match status" value="1"/>
</dbReference>
<dbReference type="PROSITE" id="PS00676">
    <property type="entry name" value="SIGMA54_INTERACT_2"/>
    <property type="match status" value="1"/>
</dbReference>
<sequence length="640" mass="69511">MRSHPLVPAQQLRQARQRLTEQGLAPSPGVDALLARSWQRSLTAGLSPVGRLHCQDNLAGPELQRSRALSHELISHSEPVMEHLFEQVRHSHSMVILADPQGVLMHTRGDLDFLSKAERVALTCGASWAESQRGTNAIGTALAEAQEVEIHGAEHYLERNGFLTCAAAPIVSAQGQLMGILDISGEQRSRHPHTLGLVGTAARMIENSLVMASCRHQLVLQFHARAEGIGSVAQGLLAFSEDGWLVGANRKGLALLGLGVADLQRSAWSQLFERGMQAWLGSLRQSGGRPLLLRTQRGEAFYAQLQGRSPAVLTLAPRTGTAPLAPEAPQEDALQRLDSGDARWRAAADKARRVLGKDIPLLVLGESGVGKELFAKALHEISPRRGRPFVALNCAALPESLIEAELFGYAPGAFTGARSQGAAGRLREAQGGTLFLDEIGDMPLALQTRLLRVLQEREVQPLGGGAPVALDVQLLCATHQSLAQAVSEGRFRADLYYRINGLALQLPPLRERSDLEALLDRLLQSLAPDQGLTLEPALREAFRAYDWPGNLRQLHQVLRTAVALLSPQESRIGWAHLPDDLLPQLQQRQHLPGGRPAQNLRELSQQAIAQALENTRGNVSAAARQLGIARQTLYRRLQAG</sequence>
<dbReference type="Gene3D" id="1.10.10.60">
    <property type="entry name" value="Homeodomain-like"/>
    <property type="match status" value="1"/>
</dbReference>
<dbReference type="Pfam" id="PF01590">
    <property type="entry name" value="GAF"/>
    <property type="match status" value="1"/>
</dbReference>
<evidence type="ECO:0000313" key="7">
    <source>
        <dbReference type="EMBL" id="MEO3711235.1"/>
    </source>
</evidence>
<dbReference type="PANTHER" id="PTHR32071:SF77">
    <property type="entry name" value="TRANSCRIPTIONAL REGULATORY PROTEIN"/>
    <property type="match status" value="1"/>
</dbReference>
<dbReference type="EMBL" id="JBDPZC010000001">
    <property type="protein sequence ID" value="MEO3711235.1"/>
    <property type="molecule type" value="Genomic_DNA"/>
</dbReference>
<keyword evidence="5" id="KW-0804">Transcription</keyword>
<dbReference type="InterPro" id="IPR027417">
    <property type="entry name" value="P-loop_NTPase"/>
</dbReference>
<dbReference type="PANTHER" id="PTHR32071">
    <property type="entry name" value="TRANSCRIPTIONAL REGULATORY PROTEIN"/>
    <property type="match status" value="1"/>
</dbReference>
<evidence type="ECO:0000256" key="3">
    <source>
        <dbReference type="ARBA" id="ARBA00023015"/>
    </source>
</evidence>
<dbReference type="InterPro" id="IPR002078">
    <property type="entry name" value="Sigma_54_int"/>
</dbReference>
<keyword evidence="2" id="KW-0067">ATP-binding</keyword>
<dbReference type="SUPFAM" id="SSF55781">
    <property type="entry name" value="GAF domain-like"/>
    <property type="match status" value="1"/>
</dbReference>
<dbReference type="InterPro" id="IPR003018">
    <property type="entry name" value="GAF"/>
</dbReference>
<comment type="caution">
    <text evidence="7">The sequence shown here is derived from an EMBL/GenBank/DDBJ whole genome shotgun (WGS) entry which is preliminary data.</text>
</comment>
<dbReference type="InterPro" id="IPR009057">
    <property type="entry name" value="Homeodomain-like_sf"/>
</dbReference>
<dbReference type="SMART" id="SM00382">
    <property type="entry name" value="AAA"/>
    <property type="match status" value="1"/>
</dbReference>